<keyword evidence="2" id="KW-1185">Reference proteome</keyword>
<evidence type="ECO:0000313" key="1">
    <source>
        <dbReference type="EMBL" id="MBB6677432.1"/>
    </source>
</evidence>
<sequence length="398" mass="44712">MAKYNIEYRCGHSGKLDIGGPTKDRERIAKWHEGHSCPECREAEKIAARVEANKKASDAARNQGLPELAGSLKQIAYGETCRQEILDKLAVTHGNIISNISGGHVKEDKITQAKEAIALFERVIAYIKSAKTAAAWWIDNKAEVSDLYRRLDFVQRMDVEASRSAIAVPEPIKQTSDSIVRPEETKSETVVTIRIIGEIVEAHFSEKRDDFREIVKGLGFSWDSGRWARKIGKRSGTPVDRAAELGHLLLAGGFVVSSNDEVISKAIAADYDPEHTSWITTVKTDHDKYPGWFYILWGKDDDYYNAARRITGSKYLKPGIVVNPRYFDQVIDFASVHNFRFTESAEQAIDIAMAARDREILVDVPTLIKRERVVVRSIPDKLAIPDEVVIDESLRDDD</sequence>
<evidence type="ECO:0000313" key="2">
    <source>
        <dbReference type="Proteomes" id="UP000574133"/>
    </source>
</evidence>
<protein>
    <submittedName>
        <fullName evidence="1">Uncharacterized protein</fullName>
    </submittedName>
</protein>
<dbReference type="Proteomes" id="UP000574133">
    <property type="component" value="Unassembled WGS sequence"/>
</dbReference>
<dbReference type="EMBL" id="JACJVN010000032">
    <property type="protein sequence ID" value="MBB6677432.1"/>
    <property type="molecule type" value="Genomic_DNA"/>
</dbReference>
<accession>A0A841T917</accession>
<comment type="caution">
    <text evidence="1">The sequence shown here is derived from an EMBL/GenBank/DDBJ whole genome shotgun (WGS) entry which is preliminary data.</text>
</comment>
<dbReference type="AlphaFoldDB" id="A0A841T917"/>
<dbReference type="RefSeq" id="WP_185178713.1">
    <property type="nucleotide sequence ID" value="NZ_CBCSEP010000013.1"/>
</dbReference>
<reference evidence="1 2" key="1">
    <citation type="submission" date="2020-08" db="EMBL/GenBank/DDBJ databases">
        <title>Cohnella phylogeny.</title>
        <authorList>
            <person name="Dunlap C."/>
        </authorList>
    </citation>
    <scope>NUCLEOTIDE SEQUENCE [LARGE SCALE GENOMIC DNA]</scope>
    <source>
        <strain evidence="1 2">DSM 103658</strain>
    </source>
</reference>
<name>A0A841T917_9BACL</name>
<gene>
    <name evidence="1" type="ORF">H4Q31_08860</name>
</gene>
<proteinExistence type="predicted"/>
<organism evidence="1 2">
    <name type="scientific">Cohnella lubricantis</name>
    <dbReference type="NCBI Taxonomy" id="2163172"/>
    <lineage>
        <taxon>Bacteria</taxon>
        <taxon>Bacillati</taxon>
        <taxon>Bacillota</taxon>
        <taxon>Bacilli</taxon>
        <taxon>Bacillales</taxon>
        <taxon>Paenibacillaceae</taxon>
        <taxon>Cohnella</taxon>
    </lineage>
</organism>